<feature type="chain" id="PRO_5040390953" evidence="2">
    <location>
        <begin position="19"/>
        <end position="228"/>
    </location>
</feature>
<feature type="signal peptide" evidence="2">
    <location>
        <begin position="1"/>
        <end position="18"/>
    </location>
</feature>
<organism evidence="3 4">
    <name type="scientific">Chitinophaga solisilvae</name>
    <dbReference type="NCBI Taxonomy" id="1233460"/>
    <lineage>
        <taxon>Bacteria</taxon>
        <taxon>Pseudomonadati</taxon>
        <taxon>Bacteroidota</taxon>
        <taxon>Chitinophagia</taxon>
        <taxon>Chitinophagales</taxon>
        <taxon>Chitinophagaceae</taxon>
        <taxon>Chitinophaga</taxon>
    </lineage>
</organism>
<dbReference type="AlphaFoldDB" id="A0A9Q5GUW7"/>
<comment type="caution">
    <text evidence="3">The sequence shown here is derived from an EMBL/GenBank/DDBJ whole genome shotgun (WGS) entry which is preliminary data.</text>
</comment>
<reference evidence="3" key="1">
    <citation type="submission" date="2020-05" db="EMBL/GenBank/DDBJ databases">
        <title>Chitinophaga laudate sp. nov., isolated from a tropical peat swamp.</title>
        <authorList>
            <person name="Goh C.B.S."/>
            <person name="Lee M.S."/>
            <person name="Parimannan S."/>
            <person name="Pasbakhsh P."/>
            <person name="Yule C.M."/>
            <person name="Rajandas H."/>
            <person name="Loke S."/>
            <person name="Croft L."/>
            <person name="Tan J.B.L."/>
        </authorList>
    </citation>
    <scope>NUCLEOTIDE SEQUENCE</scope>
    <source>
        <strain evidence="3">Mgbs1</strain>
    </source>
</reference>
<evidence type="ECO:0000256" key="1">
    <source>
        <dbReference type="SAM" id="MobiDB-lite"/>
    </source>
</evidence>
<protein>
    <submittedName>
        <fullName evidence="3">Uncharacterized protein</fullName>
    </submittedName>
</protein>
<evidence type="ECO:0000313" key="4">
    <source>
        <dbReference type="Proteomes" id="UP000281028"/>
    </source>
</evidence>
<evidence type="ECO:0000256" key="2">
    <source>
        <dbReference type="SAM" id="SignalP"/>
    </source>
</evidence>
<name>A0A9Q5GUW7_9BACT</name>
<dbReference type="EMBL" id="RIAR02000001">
    <property type="protein sequence ID" value="NSL90319.1"/>
    <property type="molecule type" value="Genomic_DNA"/>
</dbReference>
<dbReference type="Proteomes" id="UP000281028">
    <property type="component" value="Unassembled WGS sequence"/>
</dbReference>
<gene>
    <name evidence="3" type="ORF">ECE50_026035</name>
</gene>
<keyword evidence="2" id="KW-0732">Signal</keyword>
<sequence length="228" mass="25623">MRMLLLLMLLTTSLLATAQQAKVVRLNAWYDAEGAAEIYDRIPIGLQFIFSDSSEQKTAGLLDGRYKWNRLDVSSSNGTISNGILTFNRQQLIRDHYRITFTVKGDNAPDLHAVITLPQLTGIRFNHYADSIKKDIRFYLNVEGKFSSGKILPLDTATIRFAASSGKILGQDLLIDKTDTVKTVTIEAWYKTNPEMYLRSVMPIKQLPDPDLPPLPGNTPGRRKSGRH</sequence>
<evidence type="ECO:0000313" key="3">
    <source>
        <dbReference type="EMBL" id="NSL90319.1"/>
    </source>
</evidence>
<proteinExistence type="predicted"/>
<keyword evidence="4" id="KW-1185">Reference proteome</keyword>
<feature type="region of interest" description="Disordered" evidence="1">
    <location>
        <begin position="208"/>
        <end position="228"/>
    </location>
</feature>
<accession>A0A9Q5GUW7</accession>